<gene>
    <name evidence="4" type="ORF">Q9L58_004483</name>
</gene>
<sequence>MTTIPFSENIYPAASDSHLRDRFLGKRVEDLPTPVAILDERVLRRNCELMLQATKALGIGFRPHVKTHKTTQLTRLQLGPDGDGKVVVSTVREAEALIPLIKEGVVKDVLYGLPLPPSTIPRLSALLASFPSLIISVLVDHPSQLLALVDSLVPGQSWPIFIKLDMGSRRAGVDVESEAFKTLLGIIRDTELEVAGKVFLKGFYCHAGHSYAASGTNSAFKLLNAELEAGKRAVGFARTEFGLSAASSREWTISLGATPTAIAAAFVSTYPESENGRDFATAMKVYADIKVELHAGVYTMLDLQQLSTRVMPPPNELGVGDIAISILAEVVSIYPGRGENGGDEALVTAGTVGLGREPGKEWAGWGVVSNWGLDSESVSGAAKESGWIVGRISQEHGILTEKEKGAGGKLEVGKKVKIWPQHACIAGSGHGWYFVVDENDVVKDVWAEFTEDSQNYLQVEWELPRHYIPLNEVKGYAPPDPTPGRQKQHS</sequence>
<comment type="similarity">
    <text evidence="1">Belongs to the DSD1 family.</text>
</comment>
<dbReference type="PANTHER" id="PTHR28004:SF2">
    <property type="entry name" value="D-SERINE DEHYDRATASE"/>
    <property type="match status" value="1"/>
</dbReference>
<dbReference type="PANTHER" id="PTHR28004">
    <property type="entry name" value="ZGC:162816-RELATED"/>
    <property type="match status" value="1"/>
</dbReference>
<dbReference type="SMART" id="SM01119">
    <property type="entry name" value="D-ser_dehydrat"/>
    <property type="match status" value="1"/>
</dbReference>
<proteinExistence type="inferred from homology"/>
<dbReference type="SUPFAM" id="SSF51419">
    <property type="entry name" value="PLP-binding barrel"/>
    <property type="match status" value="1"/>
</dbReference>
<name>A0ABR3GKS0_9PEZI</name>
<dbReference type="Gene3D" id="2.40.37.20">
    <property type="entry name" value="D-serine dehydratase-like domain"/>
    <property type="match status" value="1"/>
</dbReference>
<dbReference type="EMBL" id="JBBBZM010000048">
    <property type="protein sequence ID" value="KAL0636530.1"/>
    <property type="molecule type" value="Genomic_DNA"/>
</dbReference>
<dbReference type="InterPro" id="IPR001608">
    <property type="entry name" value="Ala_racemase_N"/>
</dbReference>
<evidence type="ECO:0000259" key="3">
    <source>
        <dbReference type="SMART" id="SM01119"/>
    </source>
</evidence>
<dbReference type="InterPro" id="IPR051466">
    <property type="entry name" value="D-amino_acid_metab_enzyme"/>
</dbReference>
<feature type="domain" description="D-serine dehydratase-like" evidence="3">
    <location>
        <begin position="323"/>
        <end position="437"/>
    </location>
</feature>
<evidence type="ECO:0000313" key="5">
    <source>
        <dbReference type="Proteomes" id="UP001447188"/>
    </source>
</evidence>
<protein>
    <recommendedName>
        <fullName evidence="3">D-serine dehydratase-like domain-containing protein</fullName>
    </recommendedName>
</protein>
<evidence type="ECO:0000313" key="4">
    <source>
        <dbReference type="EMBL" id="KAL0636530.1"/>
    </source>
</evidence>
<comment type="caution">
    <text evidence="4">The sequence shown here is derived from an EMBL/GenBank/DDBJ whole genome shotgun (WGS) entry which is preliminary data.</text>
</comment>
<dbReference type="Pfam" id="PF01168">
    <property type="entry name" value="Ala_racemase_N"/>
    <property type="match status" value="1"/>
</dbReference>
<dbReference type="Proteomes" id="UP001447188">
    <property type="component" value="Unassembled WGS sequence"/>
</dbReference>
<keyword evidence="2" id="KW-0456">Lyase</keyword>
<dbReference type="InterPro" id="IPR029066">
    <property type="entry name" value="PLP-binding_barrel"/>
</dbReference>
<keyword evidence="5" id="KW-1185">Reference proteome</keyword>
<evidence type="ECO:0000256" key="2">
    <source>
        <dbReference type="ARBA" id="ARBA00023239"/>
    </source>
</evidence>
<dbReference type="Pfam" id="PF14031">
    <property type="entry name" value="D-ser_dehydrat"/>
    <property type="match status" value="1"/>
</dbReference>
<dbReference type="Gene3D" id="3.20.20.10">
    <property type="entry name" value="Alanine racemase"/>
    <property type="match status" value="1"/>
</dbReference>
<accession>A0ABR3GKS0</accession>
<dbReference type="InterPro" id="IPR042208">
    <property type="entry name" value="D-ser_dehydrat-like_sf"/>
</dbReference>
<organism evidence="4 5">
    <name type="scientific">Discina gigas</name>
    <dbReference type="NCBI Taxonomy" id="1032678"/>
    <lineage>
        <taxon>Eukaryota</taxon>
        <taxon>Fungi</taxon>
        <taxon>Dikarya</taxon>
        <taxon>Ascomycota</taxon>
        <taxon>Pezizomycotina</taxon>
        <taxon>Pezizomycetes</taxon>
        <taxon>Pezizales</taxon>
        <taxon>Discinaceae</taxon>
        <taxon>Discina</taxon>
    </lineage>
</organism>
<dbReference type="InterPro" id="IPR026956">
    <property type="entry name" value="D-ser_dehydrat-like_dom"/>
</dbReference>
<reference evidence="4 5" key="1">
    <citation type="submission" date="2024-02" db="EMBL/GenBank/DDBJ databases">
        <title>Discinaceae phylogenomics.</title>
        <authorList>
            <person name="Dirks A.C."/>
            <person name="James T.Y."/>
        </authorList>
    </citation>
    <scope>NUCLEOTIDE SEQUENCE [LARGE SCALE GENOMIC DNA]</scope>
    <source>
        <strain evidence="4 5">ACD0624</strain>
    </source>
</reference>
<evidence type="ECO:0000256" key="1">
    <source>
        <dbReference type="ARBA" id="ARBA00005323"/>
    </source>
</evidence>